<proteinExistence type="predicted"/>
<feature type="transmembrane region" description="Helical" evidence="1">
    <location>
        <begin position="105"/>
        <end position="124"/>
    </location>
</feature>
<dbReference type="RefSeq" id="WP_211754722.1">
    <property type="nucleotide sequence ID" value="NZ_QDGZ01000033.1"/>
</dbReference>
<feature type="non-terminal residue" evidence="2">
    <location>
        <position position="160"/>
    </location>
</feature>
<feature type="non-terminal residue" evidence="2">
    <location>
        <position position="1"/>
    </location>
</feature>
<feature type="transmembrane region" description="Helical" evidence="1">
    <location>
        <begin position="72"/>
        <end position="93"/>
    </location>
</feature>
<evidence type="ECO:0000313" key="2">
    <source>
        <dbReference type="EMBL" id="PVG80574.1"/>
    </source>
</evidence>
<protein>
    <submittedName>
        <fullName evidence="2">Uncharacterized protein</fullName>
    </submittedName>
</protein>
<sequence>RARAIVDGAIVGAALLFISWILVVGPLFAQLGEASWIYLTVYLYYPLTDIVIISIASGLAVRASGRERLPMLLVAAGFVAIACADTGIGYLALQYKEAAGSGLDLGWTVGYMLLGLAALTPGWAASSEERADPRALVRELLPYIPVVLVLLITITRPSQL</sequence>
<comment type="caution">
    <text evidence="2">The sequence shown here is derived from an EMBL/GenBank/DDBJ whole genome shotgun (WGS) entry which is preliminary data.</text>
</comment>
<keyword evidence="3" id="KW-1185">Reference proteome</keyword>
<keyword evidence="1" id="KW-1133">Transmembrane helix</keyword>
<keyword evidence="1" id="KW-0472">Membrane</keyword>
<keyword evidence="1" id="KW-0812">Transmembrane</keyword>
<organism evidence="2 3">
    <name type="scientific">Nocardioides gansuensis</name>
    <dbReference type="NCBI Taxonomy" id="2138300"/>
    <lineage>
        <taxon>Bacteria</taxon>
        <taxon>Bacillati</taxon>
        <taxon>Actinomycetota</taxon>
        <taxon>Actinomycetes</taxon>
        <taxon>Propionibacteriales</taxon>
        <taxon>Nocardioidaceae</taxon>
        <taxon>Nocardioides</taxon>
    </lineage>
</organism>
<feature type="transmembrane region" description="Helical" evidence="1">
    <location>
        <begin position="9"/>
        <end position="29"/>
    </location>
</feature>
<evidence type="ECO:0000256" key="1">
    <source>
        <dbReference type="SAM" id="Phobius"/>
    </source>
</evidence>
<reference evidence="2 3" key="1">
    <citation type="submission" date="2018-04" db="EMBL/GenBank/DDBJ databases">
        <title>Genome of Nocardioides gansuensis WSJ-1.</title>
        <authorList>
            <person name="Wu S."/>
            <person name="Wang G."/>
        </authorList>
    </citation>
    <scope>NUCLEOTIDE SEQUENCE [LARGE SCALE GENOMIC DNA]</scope>
    <source>
        <strain evidence="2 3">WSJ-1</strain>
    </source>
</reference>
<dbReference type="AlphaFoldDB" id="A0A2T8F4D9"/>
<evidence type="ECO:0000313" key="3">
    <source>
        <dbReference type="Proteomes" id="UP000246018"/>
    </source>
</evidence>
<accession>A0A2T8F4D9</accession>
<feature type="transmembrane region" description="Helical" evidence="1">
    <location>
        <begin position="136"/>
        <end position="154"/>
    </location>
</feature>
<dbReference type="EMBL" id="QDGZ01000033">
    <property type="protein sequence ID" value="PVG80574.1"/>
    <property type="molecule type" value="Genomic_DNA"/>
</dbReference>
<dbReference type="Proteomes" id="UP000246018">
    <property type="component" value="Unassembled WGS sequence"/>
</dbReference>
<gene>
    <name evidence="2" type="ORF">DDE18_22505</name>
</gene>
<name>A0A2T8F4D9_9ACTN</name>
<feature type="transmembrane region" description="Helical" evidence="1">
    <location>
        <begin position="35"/>
        <end position="60"/>
    </location>
</feature>